<sequence length="638" mass="72977">MGVISSLEFVPSNYKIQYVDPDKKRSLVLHKGHSALIGTKSLRVKITKGRIEIVKVPSIHSTVGWLLKEVSKLYDHLHATGKLGDVPEQRIVGLKSTDSISSLDYYLTKPKNSLHPVKESTILVVLYAKGSENPREAEDKPKVTKDSFTFLKVIGSGGYSNVVLARKKDTGKLFAIKIIKKDNTYIKTNKNVYLTEARIMRKLTGLPFTVGLHYTFQTSTELCFAMDPCIGGNLFHFMTHFSKKDLNLNIVKFYLAEIVVALDMIHSENIMYRDLKPENILLDIDGHVKISDFGLSKQLKRKDETSLTFCGSPEYIPPEMILGYEHSKTVDFYTLGCLLYEMIVGFPPFHSRDIKKLEKRIISGSICFPHEIDEVTKDLIEWLLSRYPLDRPKDCSEIKNHQFFDGIDWDRIAKKEAIPPWVPDLYTFHGSKGMSLKQVFNNKSALKNQKNVKHKNRKQSLECYEGDIPLREQDLKKRPRYRSSKSISIDLEDELYLEDFDCEVEPESESESEDDYDSSLVNESPSHNDESSVEQHANNNTSNNFLDTEELGLSPSPQKSGQEGHINSLKKYNNDIASKRRASKLRKFGSVEYAVTPKAEKHCYFYQKTFEDFNNGSHFSKSFKQKKPSFESSDLEKL</sequence>
<dbReference type="PROSITE" id="PS00107">
    <property type="entry name" value="PROTEIN_KINASE_ATP"/>
    <property type="match status" value="1"/>
</dbReference>
<evidence type="ECO:0000256" key="1">
    <source>
        <dbReference type="ARBA" id="ARBA00022527"/>
    </source>
</evidence>
<keyword evidence="4 7" id="KW-0547">Nucleotide-binding</keyword>
<dbReference type="CDD" id="cd05123">
    <property type="entry name" value="STKc_AGC"/>
    <property type="match status" value="1"/>
</dbReference>
<feature type="binding site" evidence="7">
    <location>
        <position position="181"/>
    </location>
    <ligand>
        <name>ATP</name>
        <dbReference type="ChEBI" id="CHEBI:30616"/>
    </ligand>
</feature>
<dbReference type="PROSITE" id="PS00108">
    <property type="entry name" value="PROTEIN_KINASE_ST"/>
    <property type="match status" value="1"/>
</dbReference>
<keyword evidence="1" id="KW-0723">Serine/threonine-protein kinase</keyword>
<proteinExistence type="predicted"/>
<keyword evidence="6 7" id="KW-0067">ATP-binding</keyword>
<feature type="compositionally biased region" description="Acidic residues" evidence="8">
    <location>
        <begin position="503"/>
        <end position="517"/>
    </location>
</feature>
<dbReference type="InterPro" id="IPR000719">
    <property type="entry name" value="Prot_kinase_dom"/>
</dbReference>
<keyword evidence="11" id="KW-1185">Reference proteome</keyword>
<keyword evidence="5" id="KW-0418">Kinase</keyword>
<dbReference type="PROSITE" id="PS50011">
    <property type="entry name" value="PROTEIN_KINASE_DOM"/>
    <property type="match status" value="1"/>
</dbReference>
<accession>A0AAD1U274</accession>
<feature type="compositionally biased region" description="Polar residues" evidence="8">
    <location>
        <begin position="534"/>
        <end position="546"/>
    </location>
</feature>
<dbReference type="InterPro" id="IPR008271">
    <property type="entry name" value="Ser/Thr_kinase_AS"/>
</dbReference>
<evidence type="ECO:0000256" key="6">
    <source>
        <dbReference type="ARBA" id="ARBA00022840"/>
    </source>
</evidence>
<evidence type="ECO:0000256" key="2">
    <source>
        <dbReference type="ARBA" id="ARBA00022553"/>
    </source>
</evidence>
<evidence type="ECO:0000256" key="4">
    <source>
        <dbReference type="ARBA" id="ARBA00022741"/>
    </source>
</evidence>
<dbReference type="Pfam" id="PF00069">
    <property type="entry name" value="Pkinase"/>
    <property type="match status" value="1"/>
</dbReference>
<evidence type="ECO:0000259" key="9">
    <source>
        <dbReference type="PROSITE" id="PS50011"/>
    </source>
</evidence>
<keyword evidence="2" id="KW-0597">Phosphoprotein</keyword>
<dbReference type="Gene3D" id="1.10.510.10">
    <property type="entry name" value="Transferase(Phosphotransferase) domain 1"/>
    <property type="match status" value="1"/>
</dbReference>
<organism evidence="10 11">
    <name type="scientific">Euplotes crassus</name>
    <dbReference type="NCBI Taxonomy" id="5936"/>
    <lineage>
        <taxon>Eukaryota</taxon>
        <taxon>Sar</taxon>
        <taxon>Alveolata</taxon>
        <taxon>Ciliophora</taxon>
        <taxon>Intramacronucleata</taxon>
        <taxon>Spirotrichea</taxon>
        <taxon>Hypotrichia</taxon>
        <taxon>Euplotida</taxon>
        <taxon>Euplotidae</taxon>
        <taxon>Moneuplotes</taxon>
    </lineage>
</organism>
<feature type="region of interest" description="Disordered" evidence="8">
    <location>
        <begin position="617"/>
        <end position="638"/>
    </location>
</feature>
<dbReference type="InterPro" id="IPR011009">
    <property type="entry name" value="Kinase-like_dom_sf"/>
</dbReference>
<dbReference type="AlphaFoldDB" id="A0AAD1U274"/>
<dbReference type="EMBL" id="CAMPGE010000216">
    <property type="protein sequence ID" value="CAI2358946.1"/>
    <property type="molecule type" value="Genomic_DNA"/>
</dbReference>
<evidence type="ECO:0000256" key="7">
    <source>
        <dbReference type="PROSITE-ProRule" id="PRU10141"/>
    </source>
</evidence>
<reference evidence="10" key="1">
    <citation type="submission" date="2023-07" db="EMBL/GenBank/DDBJ databases">
        <authorList>
            <consortium name="AG Swart"/>
            <person name="Singh M."/>
            <person name="Singh A."/>
            <person name="Seah K."/>
            <person name="Emmerich C."/>
        </authorList>
    </citation>
    <scope>NUCLEOTIDE SEQUENCE</scope>
    <source>
        <strain evidence="10">DP1</strain>
    </source>
</reference>
<feature type="domain" description="Protein kinase" evidence="9">
    <location>
        <begin position="148"/>
        <end position="404"/>
    </location>
</feature>
<dbReference type="PANTHER" id="PTHR24351">
    <property type="entry name" value="RIBOSOMAL PROTEIN S6 KINASE"/>
    <property type="match status" value="1"/>
</dbReference>
<evidence type="ECO:0000256" key="8">
    <source>
        <dbReference type="SAM" id="MobiDB-lite"/>
    </source>
</evidence>
<feature type="region of interest" description="Disordered" evidence="8">
    <location>
        <begin position="503"/>
        <end position="572"/>
    </location>
</feature>
<dbReference type="InterPro" id="IPR017441">
    <property type="entry name" value="Protein_kinase_ATP_BS"/>
</dbReference>
<dbReference type="Gene3D" id="3.30.200.20">
    <property type="entry name" value="Phosphorylase Kinase, domain 1"/>
    <property type="match status" value="1"/>
</dbReference>
<dbReference type="InterPro" id="IPR045270">
    <property type="entry name" value="STKc_AGC"/>
</dbReference>
<dbReference type="SMART" id="SM00220">
    <property type="entry name" value="S_TKc"/>
    <property type="match status" value="1"/>
</dbReference>
<evidence type="ECO:0000313" key="10">
    <source>
        <dbReference type="EMBL" id="CAI2358946.1"/>
    </source>
</evidence>
<evidence type="ECO:0000313" key="11">
    <source>
        <dbReference type="Proteomes" id="UP001295684"/>
    </source>
</evidence>
<keyword evidence="3" id="KW-0808">Transferase</keyword>
<name>A0AAD1U274_EUPCR</name>
<dbReference type="FunFam" id="1.10.510.10:FF:000048">
    <property type="entry name" value="Protein kinase C"/>
    <property type="match status" value="1"/>
</dbReference>
<evidence type="ECO:0000256" key="3">
    <source>
        <dbReference type="ARBA" id="ARBA00022679"/>
    </source>
</evidence>
<evidence type="ECO:0000256" key="5">
    <source>
        <dbReference type="ARBA" id="ARBA00022777"/>
    </source>
</evidence>
<comment type="caution">
    <text evidence="10">The sequence shown here is derived from an EMBL/GenBank/DDBJ whole genome shotgun (WGS) entry which is preliminary data.</text>
</comment>
<gene>
    <name evidence="10" type="ORF">ECRASSUSDP1_LOCUS230</name>
</gene>
<dbReference type="GO" id="GO:0005524">
    <property type="term" value="F:ATP binding"/>
    <property type="evidence" value="ECO:0007669"/>
    <property type="project" value="UniProtKB-UniRule"/>
</dbReference>
<protein>
    <recommendedName>
        <fullName evidence="9">Protein kinase domain-containing protein</fullName>
    </recommendedName>
</protein>
<dbReference type="SUPFAM" id="SSF56112">
    <property type="entry name" value="Protein kinase-like (PK-like)"/>
    <property type="match status" value="1"/>
</dbReference>
<dbReference type="Proteomes" id="UP001295684">
    <property type="component" value="Unassembled WGS sequence"/>
</dbReference>
<dbReference type="GO" id="GO:0004674">
    <property type="term" value="F:protein serine/threonine kinase activity"/>
    <property type="evidence" value="ECO:0007669"/>
    <property type="project" value="UniProtKB-KW"/>
</dbReference>